<evidence type="ECO:0000256" key="2">
    <source>
        <dbReference type="ARBA" id="ARBA00004936"/>
    </source>
</evidence>
<evidence type="ECO:0000256" key="7">
    <source>
        <dbReference type="SAM" id="Phobius"/>
    </source>
</evidence>
<dbReference type="InterPro" id="IPR017850">
    <property type="entry name" value="Alkaline_phosphatase_core_sf"/>
</dbReference>
<feature type="transmembrane region" description="Helical" evidence="7">
    <location>
        <begin position="36"/>
        <end position="55"/>
    </location>
</feature>
<evidence type="ECO:0000256" key="1">
    <source>
        <dbReference type="ARBA" id="ARBA00004651"/>
    </source>
</evidence>
<dbReference type="PANTHER" id="PTHR47371">
    <property type="entry name" value="LIPOTEICHOIC ACID SYNTHASE"/>
    <property type="match status" value="1"/>
</dbReference>
<proteinExistence type="predicted"/>
<evidence type="ECO:0000259" key="8">
    <source>
        <dbReference type="Pfam" id="PF00884"/>
    </source>
</evidence>
<dbReference type="Gene3D" id="3.40.720.10">
    <property type="entry name" value="Alkaline Phosphatase, subunit A"/>
    <property type="match status" value="1"/>
</dbReference>
<evidence type="ECO:0000256" key="6">
    <source>
        <dbReference type="ARBA" id="ARBA00023136"/>
    </source>
</evidence>
<keyword evidence="6 7" id="KW-0472">Membrane</keyword>
<keyword evidence="10" id="KW-1185">Reference proteome</keyword>
<dbReference type="InterPro" id="IPR050448">
    <property type="entry name" value="OpgB/LTA_synthase_biosynth"/>
</dbReference>
<dbReference type="SUPFAM" id="SSF53649">
    <property type="entry name" value="Alkaline phosphatase-like"/>
    <property type="match status" value="1"/>
</dbReference>
<keyword evidence="4 7" id="KW-0812">Transmembrane</keyword>
<evidence type="ECO:0000313" key="10">
    <source>
        <dbReference type="Proteomes" id="UP001549055"/>
    </source>
</evidence>
<dbReference type="PANTHER" id="PTHR47371:SF3">
    <property type="entry name" value="PHOSPHOGLYCEROL TRANSFERASE I"/>
    <property type="match status" value="1"/>
</dbReference>
<gene>
    <name evidence="9" type="ORF">ABID27_000558</name>
</gene>
<feature type="transmembrane region" description="Helical" evidence="7">
    <location>
        <begin position="107"/>
        <end position="127"/>
    </location>
</feature>
<organism evidence="9 10">
    <name type="scientific">Streptococcus gallinaceus</name>
    <dbReference type="NCBI Taxonomy" id="165758"/>
    <lineage>
        <taxon>Bacteria</taxon>
        <taxon>Bacillati</taxon>
        <taxon>Bacillota</taxon>
        <taxon>Bacilli</taxon>
        <taxon>Lactobacillales</taxon>
        <taxon>Streptococcaceae</taxon>
        <taxon>Streptococcus</taxon>
    </lineage>
</organism>
<evidence type="ECO:0000256" key="3">
    <source>
        <dbReference type="ARBA" id="ARBA00022475"/>
    </source>
</evidence>
<comment type="subcellular location">
    <subcellularLocation>
        <location evidence="1">Cell membrane</location>
        <topology evidence="1">Multi-pass membrane protein</topology>
    </subcellularLocation>
</comment>
<dbReference type="Pfam" id="PF00884">
    <property type="entry name" value="Sulfatase"/>
    <property type="match status" value="1"/>
</dbReference>
<sequence>MKFFENRKGFLLTISKYIFSFILLCLAYTSNGGKRFLIVGLLELVIIAMMTNALLKVDKKWTNIAAYLFNIVLLFLYNAQNLVMFFGRSFTTLVMLTNLESLESLKGNALAIGVGVLALLVFTFLPVSRLEFKLVRTSWILSTVLLLELAMTALYGNSYSPIFAVYRLGLDARVYQQQMAAIADQPDQTKKFYKPEIKSSIEKPDSLPDQPNVVLIFAEGLSQNIIDDERNVMPHLKELQAKSLNFTNYYNHTFATYRGLIGQLYSGYQLNNYDSNSLISMQDILADQGYQTTFINTEPANTQFTTYLESLNFQELINDASKADGVNGSLTDKTAFDVLYKTISQKSKSEQPFFTAMYTYGTHMSFDTADKSFGDGSLDLLDRFYNFDYHFNNFLKKFDESGLSENTILVFTADHSTFQDKDFTQAYPDYPRVNSDVDRMPLFIYHKGVLDYDRDVEGRNSLSMAPTVLDYLDISAPNYFLGQSLFFYKENNNSFDTVFYDNAYLLSTDHAAISSLSETNEQTVRTLLDQYFAAKTQLPQKP</sequence>
<dbReference type="RefSeq" id="WP_354280092.1">
    <property type="nucleotide sequence ID" value="NZ_JBEPMK010000002.1"/>
</dbReference>
<evidence type="ECO:0000256" key="4">
    <source>
        <dbReference type="ARBA" id="ARBA00022692"/>
    </source>
</evidence>
<feature type="transmembrane region" description="Helical" evidence="7">
    <location>
        <begin position="139"/>
        <end position="156"/>
    </location>
</feature>
<evidence type="ECO:0000256" key="5">
    <source>
        <dbReference type="ARBA" id="ARBA00022989"/>
    </source>
</evidence>
<feature type="transmembrane region" description="Helical" evidence="7">
    <location>
        <begin position="67"/>
        <end position="87"/>
    </location>
</feature>
<feature type="transmembrane region" description="Helical" evidence="7">
    <location>
        <begin position="9"/>
        <end position="30"/>
    </location>
</feature>
<protein>
    <submittedName>
        <fullName evidence="9">Arylsulfatase A-like enzyme</fullName>
    </submittedName>
</protein>
<dbReference type="EMBL" id="JBEPMK010000002">
    <property type="protein sequence ID" value="MET3643936.1"/>
    <property type="molecule type" value="Genomic_DNA"/>
</dbReference>
<keyword evidence="3" id="KW-1003">Cell membrane</keyword>
<dbReference type="InterPro" id="IPR000917">
    <property type="entry name" value="Sulfatase_N"/>
</dbReference>
<reference evidence="9 10" key="1">
    <citation type="submission" date="2024-06" db="EMBL/GenBank/DDBJ databases">
        <title>Genomic Encyclopedia of Type Strains, Phase IV (KMG-IV): sequencing the most valuable type-strain genomes for metagenomic binning, comparative biology and taxonomic classification.</title>
        <authorList>
            <person name="Goeker M."/>
        </authorList>
    </citation>
    <scope>NUCLEOTIDE SEQUENCE [LARGE SCALE GENOMIC DNA]</scope>
    <source>
        <strain evidence="9 10">DSM 15349</strain>
    </source>
</reference>
<keyword evidence="5 7" id="KW-1133">Transmembrane helix</keyword>
<evidence type="ECO:0000313" key="9">
    <source>
        <dbReference type="EMBL" id="MET3643936.1"/>
    </source>
</evidence>
<dbReference type="Proteomes" id="UP001549055">
    <property type="component" value="Unassembled WGS sequence"/>
</dbReference>
<feature type="domain" description="Sulfatase N-terminal" evidence="8">
    <location>
        <begin position="211"/>
        <end position="474"/>
    </location>
</feature>
<comment type="caution">
    <text evidence="9">The sequence shown here is derived from an EMBL/GenBank/DDBJ whole genome shotgun (WGS) entry which is preliminary data.</text>
</comment>
<accession>A0ABV2JJ47</accession>
<comment type="pathway">
    <text evidence="2">Cell wall biogenesis; lipoteichoic acid biosynthesis.</text>
</comment>
<name>A0ABV2JJ47_9STRE</name>